<keyword evidence="4" id="KW-1185">Reference proteome</keyword>
<evidence type="ECO:0000313" key="4">
    <source>
        <dbReference type="Proteomes" id="UP001392437"/>
    </source>
</evidence>
<name>A0AAW0R4Y2_9PEZI</name>
<feature type="region of interest" description="Disordered" evidence="1">
    <location>
        <begin position="306"/>
        <end position="348"/>
    </location>
</feature>
<gene>
    <name evidence="3" type="ORF">PG999_003953</name>
</gene>
<sequence>MGIASTLMKQPLLISQDSTGDGSLTTITGGNPTSSGNPTTPDRNTSSSNVTPGATAEATVGTFIGGLLIGLAVLLSFRRGKRRAATPPTNKRRSNRRSNRQSTGQHNGQQTNEARCEYPFPGHTTLANDPFQFDAAPDKKLVKEYRKISKLIQQHVDNFYHGQPAHLDAEAVQEAFRRLPLVFNNTLSPTDLVSLLLKPQFRGAAIRHIIAEVLVMSIDFQSPRRLSLLLKNSVESLRSFPAAERGSANAETKEEALHRWRTIKAYLMQPPATPRSHRLLLVPPGDEVAPQIGLLTSKQIEFLDPFNGTDESSKSSQSSHLRAVALNEPSSATSYSPSHASGGWFTAM</sequence>
<dbReference type="EMBL" id="JAQQWP010000003">
    <property type="protein sequence ID" value="KAK8124035.1"/>
    <property type="molecule type" value="Genomic_DNA"/>
</dbReference>
<evidence type="ECO:0000256" key="2">
    <source>
        <dbReference type="SAM" id="Phobius"/>
    </source>
</evidence>
<protein>
    <submittedName>
        <fullName evidence="3">Uncharacterized protein</fullName>
    </submittedName>
</protein>
<feature type="region of interest" description="Disordered" evidence="1">
    <location>
        <begin position="81"/>
        <end position="121"/>
    </location>
</feature>
<proteinExistence type="predicted"/>
<dbReference type="Proteomes" id="UP001392437">
    <property type="component" value="Unassembled WGS sequence"/>
</dbReference>
<evidence type="ECO:0000313" key="3">
    <source>
        <dbReference type="EMBL" id="KAK8124035.1"/>
    </source>
</evidence>
<feature type="region of interest" description="Disordered" evidence="1">
    <location>
        <begin position="14"/>
        <end position="53"/>
    </location>
</feature>
<feature type="compositionally biased region" description="Polar residues" evidence="1">
    <location>
        <begin position="101"/>
        <end position="113"/>
    </location>
</feature>
<organism evidence="3 4">
    <name type="scientific">Apiospora kogelbergensis</name>
    <dbReference type="NCBI Taxonomy" id="1337665"/>
    <lineage>
        <taxon>Eukaryota</taxon>
        <taxon>Fungi</taxon>
        <taxon>Dikarya</taxon>
        <taxon>Ascomycota</taxon>
        <taxon>Pezizomycotina</taxon>
        <taxon>Sordariomycetes</taxon>
        <taxon>Xylariomycetidae</taxon>
        <taxon>Amphisphaeriales</taxon>
        <taxon>Apiosporaceae</taxon>
        <taxon>Apiospora</taxon>
    </lineage>
</organism>
<keyword evidence="2" id="KW-0812">Transmembrane</keyword>
<dbReference type="AlphaFoldDB" id="A0AAW0R4Y2"/>
<feature type="compositionally biased region" description="Basic residues" evidence="1">
    <location>
        <begin position="81"/>
        <end position="99"/>
    </location>
</feature>
<feature type="transmembrane region" description="Helical" evidence="2">
    <location>
        <begin position="58"/>
        <end position="77"/>
    </location>
</feature>
<keyword evidence="2" id="KW-1133">Transmembrane helix</keyword>
<reference evidence="3 4" key="1">
    <citation type="submission" date="2023-01" db="EMBL/GenBank/DDBJ databases">
        <title>Analysis of 21 Apiospora genomes using comparative genomics revels a genus with tremendous synthesis potential of carbohydrate active enzymes and secondary metabolites.</title>
        <authorList>
            <person name="Sorensen T."/>
        </authorList>
    </citation>
    <scope>NUCLEOTIDE SEQUENCE [LARGE SCALE GENOMIC DNA]</scope>
    <source>
        <strain evidence="3 4">CBS 117206</strain>
    </source>
</reference>
<keyword evidence="2" id="KW-0472">Membrane</keyword>
<feature type="compositionally biased region" description="Low complexity" evidence="1">
    <location>
        <begin position="329"/>
        <end position="341"/>
    </location>
</feature>
<evidence type="ECO:0000256" key="1">
    <source>
        <dbReference type="SAM" id="MobiDB-lite"/>
    </source>
</evidence>
<comment type="caution">
    <text evidence="3">The sequence shown here is derived from an EMBL/GenBank/DDBJ whole genome shotgun (WGS) entry which is preliminary data.</text>
</comment>
<accession>A0AAW0R4Y2</accession>
<feature type="compositionally biased region" description="Polar residues" evidence="1">
    <location>
        <begin position="14"/>
        <end position="52"/>
    </location>
</feature>